<keyword evidence="5 12" id="KW-0812">Transmembrane</keyword>
<feature type="domain" description="Sodium/calcium exchanger membrane region" evidence="13">
    <location>
        <begin position="106"/>
        <end position="249"/>
    </location>
</feature>
<dbReference type="GO" id="GO:0006813">
    <property type="term" value="P:potassium ion transport"/>
    <property type="evidence" value="ECO:0007669"/>
    <property type="project" value="UniProtKB-KW"/>
</dbReference>
<dbReference type="GO" id="GO:0008324">
    <property type="term" value="F:monoatomic cation transmembrane transporter activity"/>
    <property type="evidence" value="ECO:0007669"/>
    <property type="project" value="TreeGrafter"/>
</dbReference>
<dbReference type="Proteomes" id="UP000295252">
    <property type="component" value="Chromosome VIII"/>
</dbReference>
<dbReference type="GO" id="GO:0015297">
    <property type="term" value="F:antiporter activity"/>
    <property type="evidence" value="ECO:0007669"/>
    <property type="project" value="UniProtKB-KW"/>
</dbReference>
<feature type="transmembrane region" description="Helical" evidence="12">
    <location>
        <begin position="560"/>
        <end position="580"/>
    </location>
</feature>
<name>A0A068VCH5_COFCA</name>
<feature type="transmembrane region" description="Helical" evidence="12">
    <location>
        <begin position="442"/>
        <end position="464"/>
    </location>
</feature>
<comment type="subcellular location">
    <subcellularLocation>
        <location evidence="1">Membrane</location>
        <topology evidence="1">Multi-pass membrane protein</topology>
    </subcellularLocation>
</comment>
<feature type="transmembrane region" description="Helical" evidence="12">
    <location>
        <begin position="232"/>
        <end position="256"/>
    </location>
</feature>
<dbReference type="PhylomeDB" id="A0A068VCH5"/>
<feature type="transmembrane region" description="Helical" evidence="12">
    <location>
        <begin position="381"/>
        <end position="405"/>
    </location>
</feature>
<dbReference type="OMA" id="AANYFCS"/>
<evidence type="ECO:0000256" key="11">
    <source>
        <dbReference type="ARBA" id="ARBA00038187"/>
    </source>
</evidence>
<feature type="domain" description="Sodium/calcium exchanger membrane region" evidence="13">
    <location>
        <begin position="421"/>
        <end position="574"/>
    </location>
</feature>
<dbReference type="OrthoDB" id="407410at2759"/>
<dbReference type="InterPro" id="IPR004837">
    <property type="entry name" value="NaCa_Exmemb"/>
</dbReference>
<keyword evidence="6" id="KW-0630">Potassium</keyword>
<keyword evidence="10" id="KW-0406">Ion transport</keyword>
<feature type="transmembrane region" description="Helical" evidence="12">
    <location>
        <begin position="358"/>
        <end position="375"/>
    </location>
</feature>
<keyword evidence="9 12" id="KW-0472">Membrane</keyword>
<dbReference type="PANTHER" id="PTHR12266:SF24">
    <property type="entry name" value="CATION_CALCIUM EXCHANGER 1"/>
    <property type="match status" value="1"/>
</dbReference>
<dbReference type="GO" id="GO:0016020">
    <property type="term" value="C:membrane"/>
    <property type="evidence" value="ECO:0007669"/>
    <property type="project" value="UniProtKB-SubCell"/>
</dbReference>
<evidence type="ECO:0000256" key="4">
    <source>
        <dbReference type="ARBA" id="ARBA00022538"/>
    </source>
</evidence>
<dbReference type="Pfam" id="PF01699">
    <property type="entry name" value="Na_Ca_ex"/>
    <property type="match status" value="2"/>
</dbReference>
<dbReference type="Gene3D" id="1.20.1420.30">
    <property type="entry name" value="NCX, central ion-binding region"/>
    <property type="match status" value="2"/>
</dbReference>
<evidence type="ECO:0000256" key="7">
    <source>
        <dbReference type="ARBA" id="ARBA00022989"/>
    </source>
</evidence>
<reference evidence="15" key="1">
    <citation type="journal article" date="2014" name="Science">
        <title>The coffee genome provides insight into the convergent evolution of caffeine biosynthesis.</title>
        <authorList>
            <person name="Denoeud F."/>
            <person name="Carretero-Paulet L."/>
            <person name="Dereeper A."/>
            <person name="Droc G."/>
            <person name="Guyot R."/>
            <person name="Pietrella M."/>
            <person name="Zheng C."/>
            <person name="Alberti A."/>
            <person name="Anthony F."/>
            <person name="Aprea G."/>
            <person name="Aury J.M."/>
            <person name="Bento P."/>
            <person name="Bernard M."/>
            <person name="Bocs S."/>
            <person name="Campa C."/>
            <person name="Cenci A."/>
            <person name="Combes M.C."/>
            <person name="Crouzillat D."/>
            <person name="Da Silva C."/>
            <person name="Daddiego L."/>
            <person name="De Bellis F."/>
            <person name="Dussert S."/>
            <person name="Garsmeur O."/>
            <person name="Gayraud T."/>
            <person name="Guignon V."/>
            <person name="Jahn K."/>
            <person name="Jamilloux V."/>
            <person name="Joet T."/>
            <person name="Labadie K."/>
            <person name="Lan T."/>
            <person name="Leclercq J."/>
            <person name="Lepelley M."/>
            <person name="Leroy T."/>
            <person name="Li L.T."/>
            <person name="Librado P."/>
            <person name="Lopez L."/>
            <person name="Munoz A."/>
            <person name="Noel B."/>
            <person name="Pallavicini A."/>
            <person name="Perrotta G."/>
            <person name="Poncet V."/>
            <person name="Pot D."/>
            <person name="Priyono X."/>
            <person name="Rigoreau M."/>
            <person name="Rouard M."/>
            <person name="Rozas J."/>
            <person name="Tranchant-Dubreuil C."/>
            <person name="VanBuren R."/>
            <person name="Zhang Q."/>
            <person name="Andrade A.C."/>
            <person name="Argout X."/>
            <person name="Bertrand B."/>
            <person name="de Kochko A."/>
            <person name="Graziosi G."/>
            <person name="Henry R.J."/>
            <person name="Jayarama X."/>
            <person name="Ming R."/>
            <person name="Nagai C."/>
            <person name="Rounsley S."/>
            <person name="Sankoff D."/>
            <person name="Giuliano G."/>
            <person name="Albert V.A."/>
            <person name="Wincker P."/>
            <person name="Lashermes P."/>
        </authorList>
    </citation>
    <scope>NUCLEOTIDE SEQUENCE [LARGE SCALE GENOMIC DNA]</scope>
    <source>
        <strain evidence="15">cv. DH200-94</strain>
    </source>
</reference>
<feature type="transmembrane region" description="Helical" evidence="12">
    <location>
        <begin position="528"/>
        <end position="548"/>
    </location>
</feature>
<keyword evidence="2" id="KW-0813">Transport</keyword>
<accession>A0A068VCH5</accession>
<evidence type="ECO:0000256" key="5">
    <source>
        <dbReference type="ARBA" id="ARBA00022692"/>
    </source>
</evidence>
<feature type="transmembrane region" description="Helical" evidence="12">
    <location>
        <begin position="417"/>
        <end position="436"/>
    </location>
</feature>
<dbReference type="GO" id="GO:0006814">
    <property type="term" value="P:sodium ion transport"/>
    <property type="evidence" value="ECO:0007669"/>
    <property type="project" value="UniProtKB-KW"/>
</dbReference>
<dbReference type="PANTHER" id="PTHR12266">
    <property type="entry name" value="NA+/CA2+ K+ INDEPENDENT EXCHANGER"/>
    <property type="match status" value="1"/>
</dbReference>
<evidence type="ECO:0000256" key="12">
    <source>
        <dbReference type="SAM" id="Phobius"/>
    </source>
</evidence>
<keyword evidence="3" id="KW-0050">Antiport</keyword>
<dbReference type="InterPro" id="IPR051359">
    <property type="entry name" value="CaCA_antiporter"/>
</dbReference>
<proteinExistence type="inferred from homology"/>
<keyword evidence="10" id="KW-0739">Sodium transport</keyword>
<keyword evidence="7 12" id="KW-1133">Transmembrane helix</keyword>
<keyword evidence="4" id="KW-0633">Potassium transport</keyword>
<feature type="transmembrane region" description="Helical" evidence="12">
    <location>
        <begin position="207"/>
        <end position="226"/>
    </location>
</feature>
<evidence type="ECO:0000256" key="2">
    <source>
        <dbReference type="ARBA" id="ARBA00022448"/>
    </source>
</evidence>
<dbReference type="AlphaFoldDB" id="A0A068VCH5"/>
<evidence type="ECO:0000256" key="3">
    <source>
        <dbReference type="ARBA" id="ARBA00022449"/>
    </source>
</evidence>
<dbReference type="InterPro" id="IPR044880">
    <property type="entry name" value="NCX_ion-bd_dom_sf"/>
</dbReference>
<evidence type="ECO:0000256" key="1">
    <source>
        <dbReference type="ARBA" id="ARBA00004141"/>
    </source>
</evidence>
<comment type="similarity">
    <text evidence="11">Belongs to the Ca(2+):cation antiporter (CaCA) (TC 2.A.19) family. Cation/calcium exchanger (CCX) subfamily.</text>
</comment>
<evidence type="ECO:0000256" key="10">
    <source>
        <dbReference type="ARBA" id="ARBA00023201"/>
    </source>
</evidence>
<evidence type="ECO:0000256" key="9">
    <source>
        <dbReference type="ARBA" id="ARBA00023136"/>
    </source>
</evidence>
<keyword evidence="8" id="KW-0915">Sodium</keyword>
<keyword evidence="15" id="KW-1185">Reference proteome</keyword>
<organism evidence="14 15">
    <name type="scientific">Coffea canephora</name>
    <name type="common">Robusta coffee</name>
    <dbReference type="NCBI Taxonomy" id="49390"/>
    <lineage>
        <taxon>Eukaryota</taxon>
        <taxon>Viridiplantae</taxon>
        <taxon>Streptophyta</taxon>
        <taxon>Embryophyta</taxon>
        <taxon>Tracheophyta</taxon>
        <taxon>Spermatophyta</taxon>
        <taxon>Magnoliopsida</taxon>
        <taxon>eudicotyledons</taxon>
        <taxon>Gunneridae</taxon>
        <taxon>Pentapetalae</taxon>
        <taxon>asterids</taxon>
        <taxon>lamiids</taxon>
        <taxon>Gentianales</taxon>
        <taxon>Rubiaceae</taxon>
        <taxon>Ixoroideae</taxon>
        <taxon>Gardenieae complex</taxon>
        <taxon>Bertiereae - Coffeeae clade</taxon>
        <taxon>Coffeeae</taxon>
        <taxon>Coffea</taxon>
    </lineage>
</organism>
<dbReference type="FunCoup" id="A0A068VCH5">
    <property type="interactions" value="270"/>
</dbReference>
<dbReference type="EMBL" id="HG739241">
    <property type="protein sequence ID" value="CDP17388.1"/>
    <property type="molecule type" value="Genomic_DNA"/>
</dbReference>
<sequence>MDCFSFISRFRTTLVSLLLNISFLFFLVFYITTNVLEKPSFKLSNSIFFEAQGSHDCSSVRNFTDYKSQCAYVKSFDCSGKGYIDYLQIFYCSLGQFPVLGYTLLLLWLLLLFYVIGNTTADYFCPSVEGLSRVLKLSPTIAGTTLLPLGNGANDVFASFISFAQSHDSDVGINTVLGGAFFISCFVVGIVSMSISSRQVAVDEASFIRDVLFLIFSLVSLLMIIISGEINLWVATGYVSIYVLYIMVVSAMQFFYGKKERIVNPPAIIPPSSRSNFLALNSDESCGMYAPLIEPMDEEKNESQSQPKDALDQLSNGSELRSTACRFLRLFLYVLELPLQLPRQITIPTVSEEKWSKAFAVTSATLAPIFLALIWKPQIISSTISLAIFMSAALLGIILGTLAFAFTKKSSPPKDCLFPWLAGGFLMSIAWTYLIAEELVCLLVSFGTILGINPSILGLTVLAWGNSAGDLISNLAMALKGGPDGVQIAISGCYAGPLFNNLIGLGLSLIFASWSQYPSSYAIPKDPYLYETVGFFIAGLLWAIVILLNRKMKLDRSLGGGLVAIYLCFIFLRLAKALGLPKLGGSLLEN</sequence>
<evidence type="ECO:0000259" key="13">
    <source>
        <dbReference type="Pfam" id="PF01699"/>
    </source>
</evidence>
<dbReference type="Gramene" id="CDP17388">
    <property type="protein sequence ID" value="CDP17388"/>
    <property type="gene ID" value="GSCOC_T00008017001"/>
</dbReference>
<feature type="transmembrane region" description="Helical" evidence="12">
    <location>
        <begin position="176"/>
        <end position="195"/>
    </location>
</feature>
<evidence type="ECO:0000313" key="14">
    <source>
        <dbReference type="EMBL" id="CDP17388.1"/>
    </source>
</evidence>
<feature type="transmembrane region" description="Helical" evidence="12">
    <location>
        <begin position="14"/>
        <end position="36"/>
    </location>
</feature>
<dbReference type="InParanoid" id="A0A068VCH5"/>
<gene>
    <name evidence="14" type="ORF">GSCOC_T00008017001</name>
</gene>
<dbReference type="STRING" id="49390.A0A068VCH5"/>
<evidence type="ECO:0000313" key="15">
    <source>
        <dbReference type="Proteomes" id="UP000295252"/>
    </source>
</evidence>
<feature type="transmembrane region" description="Helical" evidence="12">
    <location>
        <begin position="99"/>
        <end position="117"/>
    </location>
</feature>
<evidence type="ECO:0000256" key="6">
    <source>
        <dbReference type="ARBA" id="ARBA00022958"/>
    </source>
</evidence>
<protein>
    <recommendedName>
        <fullName evidence="13">Sodium/calcium exchanger membrane region domain-containing protein</fullName>
    </recommendedName>
</protein>
<evidence type="ECO:0000256" key="8">
    <source>
        <dbReference type="ARBA" id="ARBA00023053"/>
    </source>
</evidence>